<dbReference type="Gene3D" id="3.10.290.10">
    <property type="entry name" value="RNA-binding S4 domain"/>
    <property type="match status" value="1"/>
</dbReference>
<keyword evidence="12" id="KW-0934">Plastid</keyword>
<dbReference type="SMART" id="SM01390">
    <property type="entry name" value="Ribosomal_S4"/>
    <property type="match status" value="1"/>
</dbReference>
<dbReference type="PROSITE" id="PS00632">
    <property type="entry name" value="RIBOSOMAL_S4"/>
    <property type="match status" value="1"/>
</dbReference>
<dbReference type="InterPro" id="IPR022801">
    <property type="entry name" value="Ribosomal_uS4"/>
</dbReference>
<dbReference type="InterPro" id="IPR018079">
    <property type="entry name" value="Ribosomal_uS4_CS"/>
</dbReference>
<evidence type="ECO:0000256" key="1">
    <source>
        <dbReference type="ARBA" id="ARBA00007465"/>
    </source>
</evidence>
<protein>
    <recommendedName>
        <fullName evidence="6 7">Small ribosomal subunit protein uS4c</fullName>
    </recommendedName>
</protein>
<evidence type="ECO:0000256" key="6">
    <source>
        <dbReference type="ARBA" id="ARBA00035158"/>
    </source>
</evidence>
<dbReference type="CDD" id="cd00165">
    <property type="entry name" value="S4"/>
    <property type="match status" value="1"/>
</dbReference>
<dbReference type="Pfam" id="PF00163">
    <property type="entry name" value="Ribosomal_S4"/>
    <property type="match status" value="1"/>
</dbReference>
<comment type="function">
    <text evidence="7">One of the primary rRNA binding proteins, it binds directly to 16S rRNA where it nucleates assembly of the body of the 30S subunit.</text>
</comment>
<evidence type="ECO:0000256" key="2">
    <source>
        <dbReference type="ARBA" id="ARBA00022730"/>
    </source>
</evidence>
<keyword evidence="2 7" id="KW-0699">rRNA-binding</keyword>
<dbReference type="EMBL" id="MN701588">
    <property type="protein sequence ID" value="QJA13796.1"/>
    <property type="molecule type" value="Genomic_DNA"/>
</dbReference>
<dbReference type="GO" id="GO:0009507">
    <property type="term" value="C:chloroplast"/>
    <property type="evidence" value="ECO:0007669"/>
    <property type="project" value="UniProtKB-SubCell"/>
</dbReference>
<dbReference type="HAMAP" id="MF_01306_B">
    <property type="entry name" value="Ribosomal_uS4_B"/>
    <property type="match status" value="1"/>
</dbReference>
<dbReference type="InterPro" id="IPR005709">
    <property type="entry name" value="Ribosomal_uS4_bac-type"/>
</dbReference>
<evidence type="ECO:0000256" key="3">
    <source>
        <dbReference type="ARBA" id="ARBA00022884"/>
    </source>
</evidence>
<dbReference type="GO" id="GO:0019843">
    <property type="term" value="F:rRNA binding"/>
    <property type="evidence" value="ECO:0007669"/>
    <property type="project" value="UniProtKB-UniRule"/>
</dbReference>
<evidence type="ECO:0000259" key="10">
    <source>
        <dbReference type="SMART" id="SM00363"/>
    </source>
</evidence>
<accession>A0A6H1XDS0</accession>
<feature type="region of interest" description="Disordered" evidence="9">
    <location>
        <begin position="1985"/>
        <end position="2005"/>
    </location>
</feature>
<dbReference type="Gene3D" id="1.10.1050.10">
    <property type="entry name" value="Ribosomal Protein S4 Delta 41, Chain A, domain 1"/>
    <property type="match status" value="1"/>
</dbReference>
<evidence type="ECO:0000256" key="5">
    <source>
        <dbReference type="ARBA" id="ARBA00023274"/>
    </source>
</evidence>
<dbReference type="GO" id="GO:0006412">
    <property type="term" value="P:translation"/>
    <property type="evidence" value="ECO:0007669"/>
    <property type="project" value="UniProtKB-UniRule"/>
</dbReference>
<reference evidence="12" key="1">
    <citation type="submission" date="2019-11" db="EMBL/GenBank/DDBJ databases">
        <title>The Chloroplast Genome of the Green Alga Chaetophora sp.</title>
        <authorList>
            <person name="Liu B."/>
        </authorList>
    </citation>
    <scope>NUCLEOTIDE SEQUENCE</scope>
</reference>
<dbReference type="InterPro" id="IPR036986">
    <property type="entry name" value="S4_RNA-bd_sf"/>
</dbReference>
<feature type="domain" description="Small ribosomal subunit protein uS4 N-terminal" evidence="11">
    <location>
        <begin position="3"/>
        <end position="110"/>
    </location>
</feature>
<comment type="subunit">
    <text evidence="7">Part of the 30S ribosomal subunit. Contacts protein S5. The interaction surface between S4 and S5 is involved in control of translational fidelity.</text>
</comment>
<evidence type="ECO:0000256" key="7">
    <source>
        <dbReference type="HAMAP-Rule" id="MF_01306"/>
    </source>
</evidence>
<dbReference type="GO" id="GO:0015935">
    <property type="term" value="C:small ribosomal subunit"/>
    <property type="evidence" value="ECO:0007669"/>
    <property type="project" value="InterPro"/>
</dbReference>
<dbReference type="InterPro" id="IPR001912">
    <property type="entry name" value="Ribosomal_uS4_N"/>
</dbReference>
<evidence type="ECO:0000256" key="9">
    <source>
        <dbReference type="SAM" id="MobiDB-lite"/>
    </source>
</evidence>
<keyword evidence="4 7" id="KW-0689">Ribosomal protein</keyword>
<dbReference type="Pfam" id="PF01479">
    <property type="entry name" value="S4"/>
    <property type="match status" value="1"/>
</dbReference>
<organism evidence="12">
    <name type="scientific">Chaetophora sp. FACHB-2423</name>
    <dbReference type="NCBI Taxonomy" id="2725789"/>
    <lineage>
        <taxon>Eukaryota</taxon>
        <taxon>Viridiplantae</taxon>
        <taxon>Chlorophyta</taxon>
        <taxon>core chlorophytes</taxon>
        <taxon>Chlorophyceae</taxon>
        <taxon>OCC clade</taxon>
        <taxon>Chaetophorales</taxon>
        <taxon>Chaetophoraceae</taxon>
        <taxon>Chaetophora</taxon>
    </lineage>
</organism>
<keyword evidence="12" id="KW-0150">Chloroplast</keyword>
<dbReference type="PROSITE" id="PS50889">
    <property type="entry name" value="S4"/>
    <property type="match status" value="1"/>
</dbReference>
<comment type="function">
    <text evidence="7">With S5 and S12 plays an important role in translational accuracy.</text>
</comment>
<name>A0A6H1XDS0_9CHLO</name>
<evidence type="ECO:0000256" key="4">
    <source>
        <dbReference type="ARBA" id="ARBA00022980"/>
    </source>
</evidence>
<dbReference type="SUPFAM" id="SSF55174">
    <property type="entry name" value="Alpha-L RNA-binding motif"/>
    <property type="match status" value="1"/>
</dbReference>
<sequence length="3029" mass="351272">MSRYLGPRLRITRRLGHLSGLTRKKPAFKPLNPVNPFGPRKIIPPGEHGRNKSFKKKPYESCEYDYLIRLKLKQRLRFHYGLTERQLVRYVQQAKKIKGSTGRVLLRLLEMRLDNIVFRLHMAPTIKAARQLISHGHILINKKKVTIPSYQCEPKDIITVAPKIISMELVSRFLTEFDREKSRYERILKILEFGRKGVTMPTKTVKTASKTFSKNYQSRKYGKNEKRAKIQSLKIGTILNVTINHRGRKEADAISYGFGKMIVIHPFFVGNQSINKTVRVIIYKKSKNNKILYTYPTNPFYLHLENLRQLNSLDVAKLFSHSNNQISSNFNKKSLKKSIKNKRSTSALILMNGAKILPKTNLERRKRVNQTRVKNLAENKQVKKEFSPSVFVRIVAAKCLNSKSKQKFLNLSSVQSSLKKFNPSFSKNPVAYREKYVYTKTSRALRLFGTRFYATMLQNKKEVKNSSFIERKKFDSRIIGSGSKQLSSQAKVNLNKTTRKINTLDFQGRSINSLSFAKNSNSFKVESSTERFLPVPFQSGKINNTLTSQRNSTKVAEKSVTATSSFSQPAMFKKYKNLFSKLSSLKNQKNFKKTNGKRESFMLSLQTNLRSKLLTNFLFDSKNLSLNLNHFHNFIFVVFFKFCKVLISNANLNFKIDNILSISQNFKEFFKHRNFESKSSDSKKFSTDILLFSLKLKNVTKLNIKNDGTFLGNAASEKLGNTEIFSLEKIQNDISLLLLLDKMKIHLQTKLNFVNNFFSSEILMNGIQPYFSNIFSFSLRAENLVKTILTNVINTIKTVLTCSKLTTVKTSQQRFLGNANDGIVQNDQPLQWSEKQEKNVIQKLLNRNYNQSKTVYKKIINFSMVSIPKAVFLVTSSESQLSLLNKYSLYSAKKQKIQMVKTLHFLKRYNLINYSTFENFKKMIQANIKTHQTILVHFNRTAAILTNSNFDLKRNKLSTDFAFLFNLKQKLLITQTKCKINLLESLKSNSMSPFGLSQSRSCIERANFNRNCNQILVRTKIFMNVLNKKNRLFQKLNLLKNFHLIKSKDYELVTNLLNNQFQLLQKLKSFLSLGDFTQSAYQLSLLNKVFTKNFEKITEIFGAISTLWKVLILQKQKKVNVSSILKQSILKNISVAKIDFTNTVLIGVLKKTDLSTFIKNYQSSQIKNFTFISKLNKINLLDKLNKLHLLDETVFVQMFSDIREKLAVKKLKQTNVVLMKLLECSKFEKTKETVVQTELLSLDSFIQMVFLNSTSLKINIPRLEQKEKETFVLDKKNGFKGEKDLRYGARLSSSFWKKFSFLLTPSLIKRGLENLKLELSSLFNATLFCSSLSQYSYLILKLQNLYDQNKTLNLNLNKQYINEKLHIIKTLLGLIVKDLNLTTLTFLNLFSKTTWGVQTLLNLGLQRQKELTYSSRILISQKTKYSSKFQNWRNVPLEGLSSKDDFSFLINNYIETQYNYLISKFLMRGMYSQGDFSSILNSSRDENCQYYVTEKLSFLHSETKQILTGIKLYLLRYKFIFQNNKNSDLNSSRIFSLKKQKSVLLDKTMYQKLKTFLQKEVLSNTMKSLLENKYFILAYLNKELKAKLFYKVSSLKRKNTLLTETELSEFSNTFKRLTASNLSVKLASNLSTIIERQCNATSFSFADGKKSPPLDGEFFLTKKVFKIYKSTNIPIYYNLLSNDTTFVENKIDNVYLSKVLNKFKLQLNNNKLDFLMVNYTNDKLLRLSSKASMYKTFAKLAFIENGMILNKVHSKGKKSPFEGSFPVYDSPSVVDFNIAKRSVQAEKSIYIKQFNKNLKFIIYLYNLNMLRNRDILSQQQYEQFKDNYENIFKLIKQKTVVISILNKRKKWKFINYGTYQTLFKNISKNLTAKILLLFQQNNDKTFFHASREKLNKHLQSSLEVEALVQQTLEQLVHNSESSNYGLTALIYRFLEKSTVFNNLAASSFKQLIIENKPVIKPVIKKVLQRLISLQKKLKALGAWSSKEPGSKKFDSSALKGESSSSPLITAQTKQKTLILQSLVGELQREEIPSINDKFKQISIFQALSFAQKKNLLNKLSLNLNLQIKTNAKDISNGAFQVAQAPSFDLQLVDLQFKLQKEYLIKFNVGLLKAKKNKTDLISFKESILLMLEKITSVDLTNYKQFSKIFSINSNINNSSLAKEIYTTKLLFEFIRQNLVENCRKEKFNFELKQISTFQKSQFLINLLSKIGSSSKTQNNLLKLQISKLLNHTFTVMPFVKNQKVSENGESFNALLSNSFISYENIDKLVSFGIISLPMANVLNKKINVQIQKQKLRKTLLSLQNLQKMTFTSSNKFNSLIYSSIIMDVFSRLYELKKAKTITERKYLLIKQKLKIFSLFAALNYKVLDLKEKGSISDLKVLELKNQIIQKISQKIKKAKTFAKFKQSLKLVSHLPKNLDSQKLSQKAKAFEFNQFLIKSLQSRGRWARITVKQMVNQKLLTIKQQEKLQTSIDKQNLMKMKKLRRLVSVFIYCRHILEMQRNNVANVSNYGKLMQDVISSVLKSFNGPWKRVLLNLLYKQKFISENLFLNYLKNNTQKTKSLSTKVISFTNLDTKYTKTKLKRLLTIYYKQISKLRQLQANREILKGEFEQKVSVILSNIIVVLEKGGLESFKVIYNTKWINELELSNSSLSAKLREKGAKSNNQKNKKSEAKVSAQISSTIREFVSKYTFLKGKYLNIYKKSQLNDKIRLFKIYKNNLFQELVSLEKTLKCLLPLGSKSDSFDRLASEILTISRLEQLKMQGLISTKSFNKLNVMLNNSLQRLIKLDRLFALQNLYLITSEAKSLSANPSYVNTGAVLDSNSLKVQSQTESNFSTKNEQYIKLKQKIFQSYFRYEYKQIENSVIKQKLLLQRLDNSNLKQKTTKQYKTNLRRKKSKLLSSEQFNSFFQQLLIFLDSRYKSGGRNRRNPRINSIIKRLNQKLSFDKTLTKKFGDHLQTFIDKRFGPALPIPPHLELKRWKIKTSKVQSKQKLNLKYFILPVGIVRDLAPRRSVGLPILERLIVEYYSRN</sequence>
<comment type="subcellular location">
    <subcellularLocation>
        <location evidence="7">Plastid</location>
        <location evidence="7">Chloroplast</location>
    </subcellularLocation>
</comment>
<dbReference type="NCBIfam" id="NF003717">
    <property type="entry name" value="PRK05327.1"/>
    <property type="match status" value="1"/>
</dbReference>
<dbReference type="SMART" id="SM00363">
    <property type="entry name" value="S4"/>
    <property type="match status" value="1"/>
</dbReference>
<gene>
    <name evidence="7 12" type="primary">rps4</name>
</gene>
<keyword evidence="3 7" id="KW-0694">RNA-binding</keyword>
<dbReference type="PANTHER" id="PTHR11831:SF4">
    <property type="entry name" value="SMALL RIBOSOMAL SUBUNIT PROTEIN US4M"/>
    <property type="match status" value="1"/>
</dbReference>
<evidence type="ECO:0000259" key="11">
    <source>
        <dbReference type="SMART" id="SM01390"/>
    </source>
</evidence>
<evidence type="ECO:0000256" key="8">
    <source>
        <dbReference type="RuleBase" id="RU003699"/>
    </source>
</evidence>
<keyword evidence="5 7" id="KW-0687">Ribonucleoprotein</keyword>
<evidence type="ECO:0000313" key="12">
    <source>
        <dbReference type="EMBL" id="QJA13796.1"/>
    </source>
</evidence>
<geneLocation type="chloroplast" evidence="12"/>
<proteinExistence type="inferred from homology"/>
<comment type="similarity">
    <text evidence="1 7 8">Belongs to the universal ribosomal protein uS4 family.</text>
</comment>
<dbReference type="InterPro" id="IPR002942">
    <property type="entry name" value="S4_RNA-bd"/>
</dbReference>
<dbReference type="PANTHER" id="PTHR11831">
    <property type="entry name" value="30S 40S RIBOSOMAL PROTEIN"/>
    <property type="match status" value="1"/>
</dbReference>
<dbReference type="FunFam" id="3.10.290.10:FF:000001">
    <property type="entry name" value="30S ribosomal protein S4"/>
    <property type="match status" value="1"/>
</dbReference>
<dbReference type="GO" id="GO:0003735">
    <property type="term" value="F:structural constituent of ribosome"/>
    <property type="evidence" value="ECO:0007669"/>
    <property type="project" value="InterPro"/>
</dbReference>
<feature type="domain" description="RNA-binding S4" evidence="10">
    <location>
        <begin position="111"/>
        <end position="175"/>
    </location>
</feature>
<dbReference type="GO" id="GO:0042274">
    <property type="term" value="P:ribosomal small subunit biogenesis"/>
    <property type="evidence" value="ECO:0007669"/>
    <property type="project" value="TreeGrafter"/>
</dbReference>